<dbReference type="PANTHER" id="PTHR43053:SF3">
    <property type="entry name" value="ALPHA-GALACTOSIDASE C-RELATED"/>
    <property type="match status" value="1"/>
</dbReference>
<evidence type="ECO:0000259" key="7">
    <source>
        <dbReference type="Pfam" id="PF16875"/>
    </source>
</evidence>
<dbReference type="EMBL" id="NWTX01000027">
    <property type="protein sequence ID" value="PST45585.1"/>
    <property type="molecule type" value="Genomic_DNA"/>
</dbReference>
<feature type="domain" description="Glycosyl hydrolase family 36 C-terminal" evidence="6">
    <location>
        <begin position="666"/>
        <end position="790"/>
    </location>
</feature>
<dbReference type="InterPro" id="IPR013785">
    <property type="entry name" value="Aldolase_TIM"/>
</dbReference>
<dbReference type="FunFam" id="3.20.20.70:FF:000118">
    <property type="entry name" value="Alpha-galactosidase"/>
    <property type="match status" value="1"/>
</dbReference>
<evidence type="ECO:0000313" key="8">
    <source>
        <dbReference type="EMBL" id="PST45585.1"/>
    </source>
</evidence>
<dbReference type="InterPro" id="IPR031705">
    <property type="entry name" value="Glyco_hydro_36_C"/>
</dbReference>
<evidence type="ECO:0000256" key="3">
    <source>
        <dbReference type="ARBA" id="ARBA00022801"/>
    </source>
</evidence>
<evidence type="ECO:0000256" key="4">
    <source>
        <dbReference type="ARBA" id="ARBA00023295"/>
    </source>
</evidence>
<evidence type="ECO:0000259" key="6">
    <source>
        <dbReference type="Pfam" id="PF16874"/>
    </source>
</evidence>
<dbReference type="Gene3D" id="3.20.20.70">
    <property type="entry name" value="Aldolase class I"/>
    <property type="match status" value="1"/>
</dbReference>
<dbReference type="EC" id="3.2.1.22" evidence="2"/>
<dbReference type="InterPro" id="IPR031704">
    <property type="entry name" value="Glyco_hydro_36_N"/>
</dbReference>
<evidence type="ECO:0000256" key="5">
    <source>
        <dbReference type="SAM" id="MobiDB-lite"/>
    </source>
</evidence>
<dbReference type="Pfam" id="PF16874">
    <property type="entry name" value="Glyco_hydro_36C"/>
    <property type="match status" value="1"/>
</dbReference>
<dbReference type="Pfam" id="PF16875">
    <property type="entry name" value="Glyco_hydro_36N"/>
    <property type="match status" value="1"/>
</dbReference>
<dbReference type="InterPro" id="IPR013780">
    <property type="entry name" value="Glyco_hydro_b"/>
</dbReference>
<comment type="catalytic activity">
    <reaction evidence="1">
        <text>Hydrolysis of terminal, non-reducing alpha-D-galactose residues in alpha-D-galactosides, including galactose oligosaccharides, galactomannans and galactolipids.</text>
        <dbReference type="EC" id="3.2.1.22"/>
    </reaction>
</comment>
<dbReference type="Pfam" id="PF02065">
    <property type="entry name" value="Melibiase"/>
    <property type="match status" value="1"/>
</dbReference>
<feature type="domain" description="Glycosyl hydrolase family 36 N-terminal" evidence="7">
    <location>
        <begin position="41"/>
        <end position="299"/>
    </location>
</feature>
<name>A0A2T3G7W4_9BIFI</name>
<proteinExistence type="predicted"/>
<dbReference type="Gene3D" id="2.60.40.1180">
    <property type="entry name" value="Golgi alpha-mannosidase II"/>
    <property type="match status" value="1"/>
</dbReference>
<gene>
    <name evidence="8" type="ORF">CPA40_10210</name>
</gene>
<protein>
    <recommendedName>
        <fullName evidence="2">alpha-galactosidase</fullName>
        <ecNumber evidence="2">3.2.1.22</ecNumber>
    </recommendedName>
</protein>
<evidence type="ECO:0000256" key="1">
    <source>
        <dbReference type="ARBA" id="ARBA00001255"/>
    </source>
</evidence>
<feature type="compositionally biased region" description="Low complexity" evidence="5">
    <location>
        <begin position="738"/>
        <end position="754"/>
    </location>
</feature>
<dbReference type="InterPro" id="IPR002252">
    <property type="entry name" value="Glyco_hydro_36"/>
</dbReference>
<dbReference type="PANTHER" id="PTHR43053">
    <property type="entry name" value="GLYCOSIDASE FAMILY 31"/>
    <property type="match status" value="1"/>
</dbReference>
<organism evidence="8 9">
    <name type="scientific">Bifidobacterium callitrichos</name>
    <dbReference type="NCBI Taxonomy" id="762209"/>
    <lineage>
        <taxon>Bacteria</taxon>
        <taxon>Bacillati</taxon>
        <taxon>Actinomycetota</taxon>
        <taxon>Actinomycetes</taxon>
        <taxon>Bifidobacteriales</taxon>
        <taxon>Bifidobacteriaceae</taxon>
        <taxon>Bifidobacterium</taxon>
    </lineage>
</organism>
<dbReference type="Proteomes" id="UP000240228">
    <property type="component" value="Unassembled WGS sequence"/>
</dbReference>
<dbReference type="SUPFAM" id="SSF51445">
    <property type="entry name" value="(Trans)glycosidases"/>
    <property type="match status" value="1"/>
</dbReference>
<comment type="caution">
    <text evidence="8">The sequence shown here is derived from an EMBL/GenBank/DDBJ whole genome shotgun (WGS) entry which is preliminary data.</text>
</comment>
<reference evidence="9" key="1">
    <citation type="submission" date="2017-09" db="EMBL/GenBank/DDBJ databases">
        <authorList>
            <person name="Sela D.A."/>
            <person name="Albert K."/>
        </authorList>
    </citation>
    <scope>NUCLEOTIDE SEQUENCE [LARGE SCALE GENOMIC DNA]</scope>
    <source>
        <strain evidence="9">UMA51805</strain>
    </source>
</reference>
<dbReference type="InterPro" id="IPR050985">
    <property type="entry name" value="Alpha-glycosidase_related"/>
</dbReference>
<keyword evidence="3" id="KW-0378">Hydrolase</keyword>
<sequence length="794" mass="88190">MPCSQRREDPMTSLITVNEDLNQFHLTNGRVSMILKVVEGKLINLYTGAAVPDRADFGYLVDDGFRVQATTADEHGELHIEQSRQEFPEYGRGDFRGPAITVLQGNGSRITDFRYAGYRVAPGKPELEGLPATYAVSTPDDTGAETLSIDLVDDLTGLTATLNYTIFRDEPVIARSVRIANHGDEPVAIERIASLNLDLPDDDYEMVEFTGAWAREREPHRQPLHPGVQSVASMWGASSPYFSPNALFARPDTIEDRGEAFSLSFVYSGNFDLHAEVDAYGATRLQLGINPAGFAWRLAPGESFQSPEALLGYTDRGLNALSQTLHRIVLDHLERPRWARRERPILINNWEATYFDFTEEKLLELARLAHRAGIELFVLDDGWFGRGDHARTSDRAGLGDWIANPERLPEGIAGIARKINEIGMRFGLWFEPEMVNRATDLYEAHPDWVIATPGRESAVYRQQYVLNFANPAVVDHIYERMHAILDGANVAYIKWDMNRFITEAYDATRGAEHQGEVFHRYILGVYALYRRLLAAFPDLIIEGCASGGSRFDMGILAYSPQIWTSDDTDAVERLSIQYGTSYFFPVSSMGAHVSITPNHQTGRSESLAMRGSVAMFGTFGYEMDLTRVGEDELDEIARQVAFFKEHAPLLHNGDLYRLRAPYDHRQAAWMVVSADRAHAIVGDYVILGVPNRHKSRLHLRGLDADAMYRVTTAPGPGLGPDDALRGRLGYSAEDEGIGAETTGTATSAESGTDTKAAPITPGVVRSGAELMHIGINDTNIGPDFASRLYLIDRL</sequence>
<dbReference type="GO" id="GO:0016052">
    <property type="term" value="P:carbohydrate catabolic process"/>
    <property type="evidence" value="ECO:0007669"/>
    <property type="project" value="InterPro"/>
</dbReference>
<dbReference type="InterPro" id="IPR017853">
    <property type="entry name" value="GH"/>
</dbReference>
<dbReference type="InterPro" id="IPR038417">
    <property type="entry name" value="Alpga-gal_N_sf"/>
</dbReference>
<dbReference type="AlphaFoldDB" id="A0A2T3G7W4"/>
<dbReference type="PRINTS" id="PR00743">
    <property type="entry name" value="GLHYDRLASE36"/>
</dbReference>
<dbReference type="CDD" id="cd14791">
    <property type="entry name" value="GH36"/>
    <property type="match status" value="1"/>
</dbReference>
<evidence type="ECO:0000256" key="2">
    <source>
        <dbReference type="ARBA" id="ARBA00012755"/>
    </source>
</evidence>
<accession>A0A2T3G7W4</accession>
<dbReference type="GO" id="GO:0004557">
    <property type="term" value="F:alpha-galactosidase activity"/>
    <property type="evidence" value="ECO:0007669"/>
    <property type="project" value="UniProtKB-EC"/>
</dbReference>
<dbReference type="Gene3D" id="2.70.98.60">
    <property type="entry name" value="alpha-galactosidase from lactobacil brevis"/>
    <property type="match status" value="1"/>
</dbReference>
<evidence type="ECO:0000313" key="9">
    <source>
        <dbReference type="Proteomes" id="UP000240228"/>
    </source>
</evidence>
<feature type="region of interest" description="Disordered" evidence="5">
    <location>
        <begin position="735"/>
        <end position="760"/>
    </location>
</feature>
<reference evidence="8 9" key="2">
    <citation type="submission" date="2018-03" db="EMBL/GenBank/DDBJ databases">
        <title>The comparative genomics of Bifidobacterium callitrichos reflects dietary carbohydrate utilization within the common marmoset gut.</title>
        <authorList>
            <person name="Rani A."/>
        </authorList>
    </citation>
    <scope>NUCLEOTIDE SEQUENCE [LARGE SCALE GENOMIC DNA]</scope>
    <source>
        <strain evidence="8 9">UMA51805</strain>
    </source>
</reference>
<keyword evidence="4" id="KW-0326">Glycosidase</keyword>
<keyword evidence="9" id="KW-1185">Reference proteome</keyword>